<dbReference type="InterPro" id="IPR013342">
    <property type="entry name" value="Mandelate_racemase_C"/>
</dbReference>
<dbReference type="InterPro" id="IPR029065">
    <property type="entry name" value="Enolase_C-like"/>
</dbReference>
<dbReference type="CDD" id="cd03320">
    <property type="entry name" value="OSBS"/>
    <property type="match status" value="1"/>
</dbReference>
<feature type="domain" description="Mandelate racemase/muconate lactonizing enzyme C-terminal" evidence="2">
    <location>
        <begin position="94"/>
        <end position="193"/>
    </location>
</feature>
<dbReference type="SUPFAM" id="SSF51604">
    <property type="entry name" value="Enolase C-terminal domain-like"/>
    <property type="match status" value="1"/>
</dbReference>
<dbReference type="InterPro" id="IPR036849">
    <property type="entry name" value="Enolase-like_C_sf"/>
</dbReference>
<protein>
    <submittedName>
        <fullName evidence="3">O-succinylbenzoate synthase</fullName>
        <ecNumber evidence="3">4.2.1.113</ecNumber>
    </submittedName>
</protein>
<dbReference type="Pfam" id="PF13378">
    <property type="entry name" value="MR_MLE_C"/>
    <property type="match status" value="1"/>
</dbReference>
<evidence type="ECO:0000313" key="4">
    <source>
        <dbReference type="Proteomes" id="UP001215216"/>
    </source>
</evidence>
<evidence type="ECO:0000313" key="3">
    <source>
        <dbReference type="EMBL" id="WFM83091.1"/>
    </source>
</evidence>
<dbReference type="Gene3D" id="3.20.20.120">
    <property type="entry name" value="Enolase-like C-terminal domain"/>
    <property type="match status" value="1"/>
</dbReference>
<evidence type="ECO:0000256" key="1">
    <source>
        <dbReference type="ARBA" id="ARBA00022723"/>
    </source>
</evidence>
<dbReference type="SMART" id="SM00922">
    <property type="entry name" value="MR_MLE"/>
    <property type="match status" value="1"/>
</dbReference>
<keyword evidence="1" id="KW-0479">Metal-binding</keyword>
<proteinExistence type="predicted"/>
<dbReference type="NCBIfam" id="NF002782">
    <property type="entry name" value="PRK02901.1"/>
    <property type="match status" value="1"/>
</dbReference>
<gene>
    <name evidence="3" type="ORF">P7079_06770</name>
</gene>
<dbReference type="Proteomes" id="UP001215216">
    <property type="component" value="Chromosome"/>
</dbReference>
<sequence>MDTMHVRFYPYSIPLSHQFRNIMQRSGLIALREDVDPAGPLSVHGRRVDVAEVSPFWDYGVELSSRWVLAGMEALKHGYPPPVRTRIPINVTIPALDPQESARIARESGAHTAKVKIAQEGQTHAEDIARIEAVHDALPQARIRVDVNGKWSVEEAARRLPDLDRAGGGLEYVEQPCATTSELAQLRRLVSVPIAADESIRLVDDPLQVVREGGADIAVIKNQPVGGVWRALDIAQQLGLPTVVSSALETSVGLAAGLSFAGALGQLDYACGLGTLSLFTADTVTDSLTVRSGYLTVARSFTLRADVGASEELSARWAVRLSMIWEYLQAKGEISADDTYELVSLESVFA</sequence>
<dbReference type="GO" id="GO:0043748">
    <property type="term" value="F:O-succinylbenzoate synthase activity"/>
    <property type="evidence" value="ECO:0007669"/>
    <property type="project" value="UniProtKB-EC"/>
</dbReference>
<dbReference type="PANTHER" id="PTHR48073">
    <property type="entry name" value="O-SUCCINYLBENZOATE SYNTHASE-RELATED"/>
    <property type="match status" value="1"/>
</dbReference>
<keyword evidence="3" id="KW-0456">Lyase</keyword>
<organism evidence="3 4">
    <name type="scientific">Arcanobacterium canis</name>
    <dbReference type="NCBI Taxonomy" id="999183"/>
    <lineage>
        <taxon>Bacteria</taxon>
        <taxon>Bacillati</taxon>
        <taxon>Actinomycetota</taxon>
        <taxon>Actinomycetes</taxon>
        <taxon>Actinomycetales</taxon>
        <taxon>Actinomycetaceae</taxon>
        <taxon>Arcanobacterium</taxon>
    </lineage>
</organism>
<accession>A0ABY8FX49</accession>
<dbReference type="EMBL" id="CP121208">
    <property type="protein sequence ID" value="WFM83091.1"/>
    <property type="molecule type" value="Genomic_DNA"/>
</dbReference>
<dbReference type="SFLD" id="SFLDF00009">
    <property type="entry name" value="o-succinylbenzoate_synthase"/>
    <property type="match status" value="1"/>
</dbReference>
<dbReference type="EC" id="4.2.1.113" evidence="3"/>
<name>A0ABY8FX49_9ACTO</name>
<reference evidence="3 4" key="1">
    <citation type="submission" date="2023-03" db="EMBL/GenBank/DDBJ databases">
        <title>Complete genome of Arcanobacterium canis strain DSM 25104 isolated in 2010 from a canine otitis externa in Germany.</title>
        <authorList>
            <person name="Borowiak M."/>
            <person name="Kreitlow A."/>
            <person name="Malorny B."/>
            <person name="Laemmler C."/>
            <person name="Prenger-Berninghoff E."/>
            <person name="Ploetz M."/>
            <person name="Abdulmawjood A."/>
        </authorList>
    </citation>
    <scope>NUCLEOTIDE SEQUENCE [LARGE SCALE GENOMIC DNA]</scope>
    <source>
        <strain evidence="3 4">DSM 25104</strain>
    </source>
</reference>
<evidence type="ECO:0000259" key="2">
    <source>
        <dbReference type="SMART" id="SM00922"/>
    </source>
</evidence>
<keyword evidence="4" id="KW-1185">Reference proteome</keyword>
<dbReference type="SFLD" id="SFLDG00180">
    <property type="entry name" value="muconate_cycloisomerase"/>
    <property type="match status" value="1"/>
</dbReference>
<dbReference type="RefSeq" id="WP_278012517.1">
    <property type="nucleotide sequence ID" value="NZ_CP121208.1"/>
</dbReference>
<dbReference type="PANTHER" id="PTHR48073:SF2">
    <property type="entry name" value="O-SUCCINYLBENZOATE SYNTHASE"/>
    <property type="match status" value="1"/>
</dbReference>
<dbReference type="SFLD" id="SFLDS00001">
    <property type="entry name" value="Enolase"/>
    <property type="match status" value="1"/>
</dbReference>